<keyword evidence="1" id="KW-0489">Methyltransferase</keyword>
<dbReference type="GO" id="GO:0032259">
    <property type="term" value="P:methylation"/>
    <property type="evidence" value="ECO:0007669"/>
    <property type="project" value="UniProtKB-KW"/>
</dbReference>
<dbReference type="InterPro" id="IPR029063">
    <property type="entry name" value="SAM-dependent_MTases_sf"/>
</dbReference>
<dbReference type="Proteomes" id="UP001285441">
    <property type="component" value="Unassembled WGS sequence"/>
</dbReference>
<accession>A0AAE0K273</accession>
<evidence type="ECO:0000256" key="1">
    <source>
        <dbReference type="ARBA" id="ARBA00022603"/>
    </source>
</evidence>
<dbReference type="GO" id="GO:0008168">
    <property type="term" value="F:methyltransferase activity"/>
    <property type="evidence" value="ECO:0007669"/>
    <property type="project" value="UniProtKB-KW"/>
</dbReference>
<dbReference type="InterPro" id="IPR007213">
    <property type="entry name" value="Ppm1/Ppm2/Tcmp"/>
</dbReference>
<proteinExistence type="predicted"/>
<gene>
    <name evidence="3" type="ORF">B0H63DRAFT_534438</name>
</gene>
<dbReference type="PANTHER" id="PTHR43619:SF2">
    <property type="entry name" value="S-ADENOSYL-L-METHIONINE-DEPENDENT METHYLTRANSFERASES SUPERFAMILY PROTEIN"/>
    <property type="match status" value="1"/>
</dbReference>
<dbReference type="EMBL" id="JAULSW010000010">
    <property type="protein sequence ID" value="KAK3368282.1"/>
    <property type="molecule type" value="Genomic_DNA"/>
</dbReference>
<evidence type="ECO:0000313" key="4">
    <source>
        <dbReference type="Proteomes" id="UP001285441"/>
    </source>
</evidence>
<reference evidence="3" key="2">
    <citation type="submission" date="2023-06" db="EMBL/GenBank/DDBJ databases">
        <authorList>
            <consortium name="Lawrence Berkeley National Laboratory"/>
            <person name="Haridas S."/>
            <person name="Hensen N."/>
            <person name="Bonometti L."/>
            <person name="Westerberg I."/>
            <person name="Brannstrom I.O."/>
            <person name="Guillou S."/>
            <person name="Cros-Aarteil S."/>
            <person name="Calhoun S."/>
            <person name="Kuo A."/>
            <person name="Mondo S."/>
            <person name="Pangilinan J."/>
            <person name="Riley R."/>
            <person name="LaButti K."/>
            <person name="Andreopoulos B."/>
            <person name="Lipzen A."/>
            <person name="Chen C."/>
            <person name="Yanf M."/>
            <person name="Daum C."/>
            <person name="Ng V."/>
            <person name="Clum A."/>
            <person name="Steindorff A."/>
            <person name="Ohm R."/>
            <person name="Martin F."/>
            <person name="Silar P."/>
            <person name="Natvig D."/>
            <person name="Lalanne C."/>
            <person name="Gautier V."/>
            <person name="Ament-velasquez S.L."/>
            <person name="Kruys A."/>
            <person name="Hutchinson M.I."/>
            <person name="Powell A.J."/>
            <person name="Barry K."/>
            <person name="Miller A.N."/>
            <person name="Grigoriev I.V."/>
            <person name="Debuchy R."/>
            <person name="Gladieux P."/>
            <person name="Thoren M.H."/>
            <person name="Johannesson H."/>
        </authorList>
    </citation>
    <scope>NUCLEOTIDE SEQUENCE</scope>
    <source>
        <strain evidence="3">CBS 232.78</strain>
    </source>
</reference>
<evidence type="ECO:0000256" key="2">
    <source>
        <dbReference type="ARBA" id="ARBA00022679"/>
    </source>
</evidence>
<dbReference type="PANTHER" id="PTHR43619">
    <property type="entry name" value="S-ADENOSYL-L-METHIONINE-DEPENDENT METHYLTRANSFERASE YKTD-RELATED"/>
    <property type="match status" value="1"/>
</dbReference>
<protein>
    <submittedName>
        <fullName evidence="3">Tetracenomycin polyketide synthesis O-methyltransferase tcmP</fullName>
    </submittedName>
</protein>
<dbReference type="AlphaFoldDB" id="A0AAE0K273"/>
<comment type="caution">
    <text evidence="3">The sequence shown here is derived from an EMBL/GenBank/DDBJ whole genome shotgun (WGS) entry which is preliminary data.</text>
</comment>
<dbReference type="PIRSF" id="PIRSF028177">
    <property type="entry name" value="Polyketide_synth_Omtfrase_TcmP"/>
    <property type="match status" value="1"/>
</dbReference>
<keyword evidence="4" id="KW-1185">Reference proteome</keyword>
<dbReference type="SUPFAM" id="SSF53335">
    <property type="entry name" value="S-adenosyl-L-methionine-dependent methyltransferases"/>
    <property type="match status" value="1"/>
</dbReference>
<evidence type="ECO:0000313" key="3">
    <source>
        <dbReference type="EMBL" id="KAK3368282.1"/>
    </source>
</evidence>
<name>A0AAE0K273_9PEZI</name>
<reference evidence="3" key="1">
    <citation type="journal article" date="2023" name="Mol. Phylogenet. Evol.">
        <title>Genome-scale phylogeny and comparative genomics of the fungal order Sordariales.</title>
        <authorList>
            <person name="Hensen N."/>
            <person name="Bonometti L."/>
            <person name="Westerberg I."/>
            <person name="Brannstrom I.O."/>
            <person name="Guillou S."/>
            <person name="Cros-Aarteil S."/>
            <person name="Calhoun S."/>
            <person name="Haridas S."/>
            <person name="Kuo A."/>
            <person name="Mondo S."/>
            <person name="Pangilinan J."/>
            <person name="Riley R."/>
            <person name="LaButti K."/>
            <person name="Andreopoulos B."/>
            <person name="Lipzen A."/>
            <person name="Chen C."/>
            <person name="Yan M."/>
            <person name="Daum C."/>
            <person name="Ng V."/>
            <person name="Clum A."/>
            <person name="Steindorff A."/>
            <person name="Ohm R.A."/>
            <person name="Martin F."/>
            <person name="Silar P."/>
            <person name="Natvig D.O."/>
            <person name="Lalanne C."/>
            <person name="Gautier V."/>
            <person name="Ament-Velasquez S.L."/>
            <person name="Kruys A."/>
            <person name="Hutchinson M.I."/>
            <person name="Powell A.J."/>
            <person name="Barry K."/>
            <person name="Miller A.N."/>
            <person name="Grigoriev I.V."/>
            <person name="Debuchy R."/>
            <person name="Gladieux P."/>
            <person name="Hiltunen Thoren M."/>
            <person name="Johannesson H."/>
        </authorList>
    </citation>
    <scope>NUCLEOTIDE SEQUENCE</scope>
    <source>
        <strain evidence="3">CBS 232.78</strain>
    </source>
</reference>
<keyword evidence="2" id="KW-0808">Transferase</keyword>
<dbReference type="Pfam" id="PF04072">
    <property type="entry name" value="LCM"/>
    <property type="match status" value="1"/>
</dbReference>
<sequence length="261" mass="29793">MRAEDARKPDSVLHDVTAAETLEQLDHEPPKKPINRAFYWSSLLRARLLDAWTAEFLQAHPNATVLHLGCGLDSHALRLAPFWSGAGGGANAIRRIDVDLLEVVALRKQVVPAPEQGDYSLVESSVTDDAWLDEVPPDRPTLVVIEGLMPYLRPEDGKRLVRRVVERFPSGQIMFNIPGRWFRRLQRFNRPISTTGAVFYNSMDDPKDLTAVHPSLRVETVLRIRETPGRELMPWHLRAWLWLLSWTPGLRTAASYYRFDL</sequence>
<dbReference type="InterPro" id="IPR016874">
    <property type="entry name" value="TcmP-like"/>
</dbReference>
<organism evidence="3 4">
    <name type="scientific">Podospora didyma</name>
    <dbReference type="NCBI Taxonomy" id="330526"/>
    <lineage>
        <taxon>Eukaryota</taxon>
        <taxon>Fungi</taxon>
        <taxon>Dikarya</taxon>
        <taxon>Ascomycota</taxon>
        <taxon>Pezizomycotina</taxon>
        <taxon>Sordariomycetes</taxon>
        <taxon>Sordariomycetidae</taxon>
        <taxon>Sordariales</taxon>
        <taxon>Podosporaceae</taxon>
        <taxon>Podospora</taxon>
    </lineage>
</organism>
<dbReference type="Gene3D" id="3.40.50.150">
    <property type="entry name" value="Vaccinia Virus protein VP39"/>
    <property type="match status" value="1"/>
</dbReference>